<reference evidence="3" key="2">
    <citation type="submission" date="2024-06" db="UniProtKB">
        <authorList>
            <consortium name="EnsemblMetazoa"/>
        </authorList>
    </citation>
    <scope>IDENTIFICATION</scope>
</reference>
<evidence type="ECO:0000256" key="1">
    <source>
        <dbReference type="SAM" id="Coils"/>
    </source>
</evidence>
<feature type="domain" description="Death" evidence="2">
    <location>
        <begin position="30"/>
        <end position="88"/>
    </location>
</feature>
<dbReference type="InterPro" id="IPR011029">
    <property type="entry name" value="DEATH-like_dom_sf"/>
</dbReference>
<name>A0AAN0JSK1_AMPQE</name>
<feature type="coiled-coil region" evidence="1">
    <location>
        <begin position="616"/>
        <end position="685"/>
    </location>
</feature>
<organism evidence="3 4">
    <name type="scientific">Amphimedon queenslandica</name>
    <name type="common">Sponge</name>
    <dbReference type="NCBI Taxonomy" id="400682"/>
    <lineage>
        <taxon>Eukaryota</taxon>
        <taxon>Metazoa</taxon>
        <taxon>Porifera</taxon>
        <taxon>Demospongiae</taxon>
        <taxon>Heteroscleromorpha</taxon>
        <taxon>Haplosclerida</taxon>
        <taxon>Niphatidae</taxon>
        <taxon>Amphimedon</taxon>
    </lineage>
</organism>
<dbReference type="CDD" id="cd01670">
    <property type="entry name" value="Death"/>
    <property type="match status" value="1"/>
</dbReference>
<sequence length="736" mass="84401">MAQHVHKERSFDAFLSSTPILSELLEHIDVGTKWYFLGTLLHVDEKRLNGIEQLQGHDDTSKTLKMFQHWLTTTPTASRGQVLEALRKRVVNEHTVADKYEKYLKELHDTTYTPPSTEAVSIFQRNIQSLNEALVSPVQVSQLLYCKRCISEATLDEMERMDQRRSLDDKKTVLLTAMQETVSSDYRKLKDIAIALSDIEQTRFIAIGMLNKYEEKIPQDDDSTVVKKQQQEVAGSDEGHASDILRNNYSALSLSITEPVRVAKCLHEEVISDEALSCVMSTRGSVSDSRAVLLKAVRDAVRSNYKHLELFVTVLRKFSETAHIGDTVFEEYRKRFNYGNIEEDEIYVANQKSMSTSSESSSLDDDTHGDHKILFPRDMKNKFEDMRMKFGSTFFKVRRIFTKMKSILNIDEVKELIIIWFPDLKPQLSYTGTIEEVLNVLKRKCSIFNVRPLENLAFEFNIEDAKPVLKSFKEEAKDFCKSVSVSLSLGEELQAVATPSRLLSETVVFVFNWNPDDYTLQDINAMFFELEPLNRYHIQMDKIGTGQSVVVTCYCPAEYTGSLIMAVLDKIQILQKKGLKEFVVSKCSIWNATEVVSVNRDVKDLLIQIHNLKTALKDRDEKITASETELSKLKEQLKALKISLEESQCINVQKEEAINELKEKISSLKEEYFQKENKLNQFLEDTERELASLKEWSEIRSQEIEQLKLELEENNDIVYASASDVSTDESFDSDAS</sequence>
<proteinExistence type="predicted"/>
<accession>A0AAN0JSK1</accession>
<dbReference type="AlphaFoldDB" id="A0AAN0JSK1"/>
<evidence type="ECO:0000313" key="3">
    <source>
        <dbReference type="EnsemblMetazoa" id="XP_019860012.1"/>
    </source>
</evidence>
<reference evidence="4" key="1">
    <citation type="journal article" date="2010" name="Nature">
        <title>The Amphimedon queenslandica genome and the evolution of animal complexity.</title>
        <authorList>
            <person name="Srivastava M."/>
            <person name="Simakov O."/>
            <person name="Chapman J."/>
            <person name="Fahey B."/>
            <person name="Gauthier M.E."/>
            <person name="Mitros T."/>
            <person name="Richards G.S."/>
            <person name="Conaco C."/>
            <person name="Dacre M."/>
            <person name="Hellsten U."/>
            <person name="Larroux C."/>
            <person name="Putnam N.H."/>
            <person name="Stanke M."/>
            <person name="Adamska M."/>
            <person name="Darling A."/>
            <person name="Degnan S.M."/>
            <person name="Oakley T.H."/>
            <person name="Plachetzki D.C."/>
            <person name="Zhai Y."/>
            <person name="Adamski M."/>
            <person name="Calcino A."/>
            <person name="Cummins S.F."/>
            <person name="Goodstein D.M."/>
            <person name="Harris C."/>
            <person name="Jackson D.J."/>
            <person name="Leys S.P."/>
            <person name="Shu S."/>
            <person name="Woodcroft B.J."/>
            <person name="Vervoort M."/>
            <person name="Kosik K.S."/>
            <person name="Manning G."/>
            <person name="Degnan B.M."/>
            <person name="Rokhsar D.S."/>
        </authorList>
    </citation>
    <scope>NUCLEOTIDE SEQUENCE [LARGE SCALE GENOMIC DNA]</scope>
</reference>
<keyword evidence="4" id="KW-1185">Reference proteome</keyword>
<dbReference type="RefSeq" id="XP_019860012.1">
    <property type="nucleotide sequence ID" value="XM_020004453.1"/>
</dbReference>
<evidence type="ECO:0000259" key="2">
    <source>
        <dbReference type="PROSITE" id="PS50017"/>
    </source>
</evidence>
<dbReference type="InterPro" id="IPR000488">
    <property type="entry name" value="Death_dom"/>
</dbReference>
<dbReference type="PROSITE" id="PS50017">
    <property type="entry name" value="DEATH_DOMAIN"/>
    <property type="match status" value="1"/>
</dbReference>
<dbReference type="GO" id="GO:0007165">
    <property type="term" value="P:signal transduction"/>
    <property type="evidence" value="ECO:0007669"/>
    <property type="project" value="InterPro"/>
</dbReference>
<evidence type="ECO:0000313" key="4">
    <source>
        <dbReference type="Proteomes" id="UP000007879"/>
    </source>
</evidence>
<dbReference type="GeneID" id="109588285"/>
<dbReference type="Gene3D" id="1.10.533.10">
    <property type="entry name" value="Death Domain, Fas"/>
    <property type="match status" value="1"/>
</dbReference>
<dbReference type="Proteomes" id="UP000007879">
    <property type="component" value="Unassembled WGS sequence"/>
</dbReference>
<dbReference type="EnsemblMetazoa" id="XM_020004453.1">
    <property type="protein sequence ID" value="XP_019860012.1"/>
    <property type="gene ID" value="LOC109588285"/>
</dbReference>
<protein>
    <recommendedName>
        <fullName evidence="2">Death domain-containing protein</fullName>
    </recommendedName>
</protein>
<keyword evidence="1" id="KW-0175">Coiled coil</keyword>
<dbReference type="KEGG" id="aqu:109588285"/>